<dbReference type="STRING" id="1349785.GCA_000509405_01481"/>
<dbReference type="Proteomes" id="UP000231564">
    <property type="component" value="Chromosome MARIT"/>
</dbReference>
<dbReference type="RefSeq" id="WP_100211072.1">
    <property type="nucleotide sequence ID" value="NZ_CP138495.1"/>
</dbReference>
<name>A0A2H1E921_9FLAO</name>
<organism evidence="1 2">
    <name type="scientific">Tenacibaculum maritimum NCIMB 2154</name>
    <dbReference type="NCBI Taxonomy" id="1349785"/>
    <lineage>
        <taxon>Bacteria</taxon>
        <taxon>Pseudomonadati</taxon>
        <taxon>Bacteroidota</taxon>
        <taxon>Flavobacteriia</taxon>
        <taxon>Flavobacteriales</taxon>
        <taxon>Flavobacteriaceae</taxon>
        <taxon>Tenacibaculum</taxon>
    </lineage>
</organism>
<reference evidence="1 2" key="1">
    <citation type="submission" date="2016-11" db="EMBL/GenBank/DDBJ databases">
        <authorList>
            <person name="Jaros S."/>
            <person name="Januszkiewicz K."/>
            <person name="Wedrychowicz H."/>
        </authorList>
    </citation>
    <scope>NUCLEOTIDE SEQUENCE [LARGE SCALE GENOMIC DNA]</scope>
    <source>
        <strain evidence="1">NCIMB 2154T</strain>
    </source>
</reference>
<dbReference type="KEGG" id="tmar:MARIT_1313"/>
<accession>A0A2H1E921</accession>
<evidence type="ECO:0000313" key="2">
    <source>
        <dbReference type="Proteomes" id="UP000231564"/>
    </source>
</evidence>
<evidence type="ECO:0000313" key="1">
    <source>
        <dbReference type="EMBL" id="SFZ81840.1"/>
    </source>
</evidence>
<dbReference type="CDD" id="cd12105">
    <property type="entry name" value="HmuY"/>
    <property type="match status" value="1"/>
</dbReference>
<dbReference type="AlphaFoldDB" id="A0A2H1E921"/>
<dbReference type="OrthoDB" id="5510929at2"/>
<protein>
    <submittedName>
        <fullName evidence="1">Heme binding lipoprotein HmuY-family</fullName>
    </submittedName>
</protein>
<dbReference type="PROSITE" id="PS51257">
    <property type="entry name" value="PROKAR_LIPOPROTEIN"/>
    <property type="match status" value="1"/>
</dbReference>
<dbReference type="InterPro" id="IPR025921">
    <property type="entry name" value="HmuY"/>
</dbReference>
<proteinExistence type="predicted"/>
<dbReference type="GeneID" id="47722852"/>
<dbReference type="EMBL" id="LT634361">
    <property type="protein sequence ID" value="SFZ81840.1"/>
    <property type="molecule type" value="Genomic_DNA"/>
</dbReference>
<keyword evidence="2" id="KW-1185">Reference proteome</keyword>
<dbReference type="Pfam" id="PF14064">
    <property type="entry name" value="HmuY"/>
    <property type="match status" value="1"/>
</dbReference>
<sequence>MKVLKSILYIAIWAFVAISCSDNDEILPPKNETLAFEGTFVRDFNAQGVKQTVTYKIEQEKITYRLSGGLAQADYEMKKEYYSNEEHRWIGVNEKNGTFYVLFFKNVKDKELSIYKKEIKSVEEGKEMAIPAVDDTDNYGWNTYKKNSPISGKIENLHAPAEGRGTYTGKFTKFSFKEGKQVDGDNWDIAFRATEIIVNGGKKGKLLEDIDRTKEANMALLSKTTFESLVEVPSDAVFKQDAIDELAIPTGSNNGWYTYTLATHSISPIAGKVILVKTIDGNYAKLEILSYYKDKTFSQESSRYYTFNYVYNPIKGDKNFQ</sequence>
<keyword evidence="1" id="KW-0449">Lipoprotein</keyword>
<gene>
    <name evidence="1" type="ORF">MARIT_1313</name>
</gene>